<organism evidence="1 2">
    <name type="scientific">Nesidiocoris tenuis</name>
    <dbReference type="NCBI Taxonomy" id="355587"/>
    <lineage>
        <taxon>Eukaryota</taxon>
        <taxon>Metazoa</taxon>
        <taxon>Ecdysozoa</taxon>
        <taxon>Arthropoda</taxon>
        <taxon>Hexapoda</taxon>
        <taxon>Insecta</taxon>
        <taxon>Pterygota</taxon>
        <taxon>Neoptera</taxon>
        <taxon>Paraneoptera</taxon>
        <taxon>Hemiptera</taxon>
        <taxon>Heteroptera</taxon>
        <taxon>Panheteroptera</taxon>
        <taxon>Cimicomorpha</taxon>
        <taxon>Miridae</taxon>
        <taxon>Dicyphina</taxon>
        <taxon>Nesidiocoris</taxon>
    </lineage>
</organism>
<proteinExistence type="predicted"/>
<gene>
    <name evidence="1" type="ORF">NTEN_LOCUS5718</name>
</gene>
<protein>
    <submittedName>
        <fullName evidence="1">Uncharacterized protein</fullName>
    </submittedName>
</protein>
<name>A0A6H5GCT7_9HEMI</name>
<dbReference type="EMBL" id="CADCXU010008794">
    <property type="protein sequence ID" value="CAA9999435.1"/>
    <property type="molecule type" value="Genomic_DNA"/>
</dbReference>
<evidence type="ECO:0000313" key="2">
    <source>
        <dbReference type="Proteomes" id="UP000479000"/>
    </source>
</evidence>
<dbReference type="AlphaFoldDB" id="A0A6H5GCT7"/>
<accession>A0A6H5GCT7</accession>
<evidence type="ECO:0000313" key="1">
    <source>
        <dbReference type="EMBL" id="CAA9999435.1"/>
    </source>
</evidence>
<reference evidence="1 2" key="1">
    <citation type="submission" date="2020-02" db="EMBL/GenBank/DDBJ databases">
        <authorList>
            <person name="Ferguson B K."/>
        </authorList>
    </citation>
    <scope>NUCLEOTIDE SEQUENCE [LARGE SCALE GENOMIC DNA]</scope>
</reference>
<dbReference type="Proteomes" id="UP000479000">
    <property type="component" value="Unassembled WGS sequence"/>
</dbReference>
<keyword evidence="2" id="KW-1185">Reference proteome</keyword>
<sequence>MISSSVLGTYLEPAAPPSLASSRTGKQQAATFFGGVGRWPDTGDLLGRAGGRRALDSRT</sequence>